<comment type="caution">
    <text evidence="2">The sequence shown here is derived from an EMBL/GenBank/DDBJ whole genome shotgun (WGS) entry which is preliminary data.</text>
</comment>
<evidence type="ECO:0000256" key="1">
    <source>
        <dbReference type="SAM" id="MobiDB-lite"/>
    </source>
</evidence>
<gene>
    <name evidence="2" type="ORF">F8388_011763</name>
</gene>
<organism evidence="2 3">
    <name type="scientific">Cannabis sativa</name>
    <name type="common">Hemp</name>
    <name type="synonym">Marijuana</name>
    <dbReference type="NCBI Taxonomy" id="3483"/>
    <lineage>
        <taxon>Eukaryota</taxon>
        <taxon>Viridiplantae</taxon>
        <taxon>Streptophyta</taxon>
        <taxon>Embryophyta</taxon>
        <taxon>Tracheophyta</taxon>
        <taxon>Spermatophyta</taxon>
        <taxon>Magnoliopsida</taxon>
        <taxon>eudicotyledons</taxon>
        <taxon>Gunneridae</taxon>
        <taxon>Pentapetalae</taxon>
        <taxon>rosids</taxon>
        <taxon>fabids</taxon>
        <taxon>Rosales</taxon>
        <taxon>Cannabaceae</taxon>
        <taxon>Cannabis</taxon>
    </lineage>
</organism>
<feature type="compositionally biased region" description="Basic and acidic residues" evidence="1">
    <location>
        <begin position="1"/>
        <end position="15"/>
    </location>
</feature>
<proteinExistence type="predicted"/>
<dbReference type="Proteomes" id="UP000525078">
    <property type="component" value="Unassembled WGS sequence"/>
</dbReference>
<dbReference type="AlphaFoldDB" id="A0A7J6FGS2"/>
<dbReference type="EMBL" id="JAATIP010000121">
    <property type="protein sequence ID" value="KAF4369893.1"/>
    <property type="molecule type" value="Genomic_DNA"/>
</dbReference>
<feature type="region of interest" description="Disordered" evidence="1">
    <location>
        <begin position="1"/>
        <end position="23"/>
    </location>
</feature>
<evidence type="ECO:0000313" key="3">
    <source>
        <dbReference type="Proteomes" id="UP000525078"/>
    </source>
</evidence>
<accession>A0A7J6FGS2</accession>
<name>A0A7J6FGS2_CANSA</name>
<reference evidence="2 3" key="1">
    <citation type="journal article" date="2020" name="bioRxiv">
        <title>Sequence and annotation of 42 cannabis genomes reveals extensive copy number variation in cannabinoid synthesis and pathogen resistance genes.</title>
        <authorList>
            <person name="Mckernan K.J."/>
            <person name="Helbert Y."/>
            <person name="Kane L.T."/>
            <person name="Ebling H."/>
            <person name="Zhang L."/>
            <person name="Liu B."/>
            <person name="Eaton Z."/>
            <person name="Mclaughlin S."/>
            <person name="Kingan S."/>
            <person name="Baybayan P."/>
            <person name="Concepcion G."/>
            <person name="Jordan M."/>
            <person name="Riva A."/>
            <person name="Barbazuk W."/>
            <person name="Harkins T."/>
        </authorList>
    </citation>
    <scope>NUCLEOTIDE SEQUENCE [LARGE SCALE GENOMIC DNA]</scope>
    <source>
        <strain evidence="3">cv. Jamaican Lion 4</strain>
        <tissue evidence="2">Leaf</tissue>
    </source>
</reference>
<evidence type="ECO:0000313" key="2">
    <source>
        <dbReference type="EMBL" id="KAF4369893.1"/>
    </source>
</evidence>
<sequence length="62" mass="7186">MLRTRDSSHLLRDDGGSIASGQSSRCSYLFHRPFLHKVLDYEDEFFALLMLVLETHSLRTTD</sequence>
<protein>
    <submittedName>
        <fullName evidence="2">Uncharacterized protein</fullName>
    </submittedName>
</protein>